<proteinExistence type="predicted"/>
<dbReference type="Proteomes" id="UP001066276">
    <property type="component" value="Chromosome 12"/>
</dbReference>
<protein>
    <submittedName>
        <fullName evidence="1">Uncharacterized protein</fullName>
    </submittedName>
</protein>
<sequence>MLCVDFRGAVLGPHCNAGSFHAQGRSMEFLDGRDEVTCAALIRWAMRQSFCHMEGAESILHSGSRAASFWLSYAMIQNDCALNFQVQRRRCIDLCSGSQAASFQLSGATIFSSLGSLCVVSGRLCVDFCHTRSFLEEKKYFWH</sequence>
<accession>A0AAV7KW32</accession>
<organism evidence="1 2">
    <name type="scientific">Pleurodeles waltl</name>
    <name type="common">Iberian ribbed newt</name>
    <dbReference type="NCBI Taxonomy" id="8319"/>
    <lineage>
        <taxon>Eukaryota</taxon>
        <taxon>Metazoa</taxon>
        <taxon>Chordata</taxon>
        <taxon>Craniata</taxon>
        <taxon>Vertebrata</taxon>
        <taxon>Euteleostomi</taxon>
        <taxon>Amphibia</taxon>
        <taxon>Batrachia</taxon>
        <taxon>Caudata</taxon>
        <taxon>Salamandroidea</taxon>
        <taxon>Salamandridae</taxon>
        <taxon>Pleurodelinae</taxon>
        <taxon>Pleurodeles</taxon>
    </lineage>
</organism>
<comment type="caution">
    <text evidence="1">The sequence shown here is derived from an EMBL/GenBank/DDBJ whole genome shotgun (WGS) entry which is preliminary data.</text>
</comment>
<name>A0AAV7KW32_PLEWA</name>
<keyword evidence="2" id="KW-1185">Reference proteome</keyword>
<gene>
    <name evidence="1" type="ORF">NDU88_002595</name>
</gene>
<dbReference type="AlphaFoldDB" id="A0AAV7KW32"/>
<evidence type="ECO:0000313" key="1">
    <source>
        <dbReference type="EMBL" id="KAJ1082427.1"/>
    </source>
</evidence>
<reference evidence="1" key="1">
    <citation type="journal article" date="2022" name="bioRxiv">
        <title>Sequencing and chromosome-scale assembly of the giantPleurodeles waltlgenome.</title>
        <authorList>
            <person name="Brown T."/>
            <person name="Elewa A."/>
            <person name="Iarovenko S."/>
            <person name="Subramanian E."/>
            <person name="Araus A.J."/>
            <person name="Petzold A."/>
            <person name="Susuki M."/>
            <person name="Suzuki K.-i.T."/>
            <person name="Hayashi T."/>
            <person name="Toyoda A."/>
            <person name="Oliveira C."/>
            <person name="Osipova E."/>
            <person name="Leigh N.D."/>
            <person name="Simon A."/>
            <person name="Yun M.H."/>
        </authorList>
    </citation>
    <scope>NUCLEOTIDE SEQUENCE</scope>
    <source>
        <strain evidence="1">20211129_DDA</strain>
        <tissue evidence="1">Liver</tissue>
    </source>
</reference>
<evidence type="ECO:0000313" key="2">
    <source>
        <dbReference type="Proteomes" id="UP001066276"/>
    </source>
</evidence>
<dbReference type="EMBL" id="JANPWB010000016">
    <property type="protein sequence ID" value="KAJ1082427.1"/>
    <property type="molecule type" value="Genomic_DNA"/>
</dbReference>